<dbReference type="GO" id="GO:0006629">
    <property type="term" value="P:lipid metabolic process"/>
    <property type="evidence" value="ECO:0007669"/>
    <property type="project" value="InterPro"/>
</dbReference>
<protein>
    <submittedName>
        <fullName evidence="3">Lipase 3</fullName>
    </submittedName>
</protein>
<dbReference type="PANTHER" id="PTHR11005">
    <property type="entry name" value="LYSOSOMAL ACID LIPASE-RELATED"/>
    <property type="match status" value="1"/>
</dbReference>
<dbReference type="EMBL" id="LNIX01000019">
    <property type="protein sequence ID" value="OXA44220.1"/>
    <property type="molecule type" value="Genomic_DNA"/>
</dbReference>
<sequence length="1056" mass="120282">MKSTLLPLQVLLSLFSPSLRQRFEDSATWDKEYPEIRWALSNHDRRECHQQFKDLKDPQLHWDLIGLTIDERLTRLGYPVERINVTTEDGYILGIYRIPFSPKSPLVEGVVKKSVVLGHGLLANGLSYLQQGDSRNLAMILADSGFDVYIVNFRGNSYSQGHINPDMTLDNWKYWDFSMASTALTVMLSERPEYNRRIATAFLLAPAIFLGHMGLYAQPFAKSVNYYQTTIGQFFETYPVTGSTKTLIHFLQMVKTNTFCQFNYGFNAINELRYGQRSPPCYNMDNISVPLLVFWGPNDSNVKPQDIAKTVSQIPKGALKENIKITSKLSACIIWAVSLTKSFVDIIFCINVLDEKTHDLSLDWIARRYIAAGRYTYFTTSNWNSTVAPSWEEASPVDYSLAILCFIGVFCRQFFSLFNDSLSLVFCLVLWSAANQFKNLVREDIKAENGMDNPGGNAYSSILKNYEVLKSLSEVVNKAIWKLILAFVAEAIFYYPIGLNAIFHSTATLRQIRTFVLSAHTCLIFFICGDCCKIVEDSLVEWLDWKASKTYTKKSELVVSSERMQALLYQAKCHAVGISGYLFVLDFGSVLSQRCHDCTDVSDPIDLPTIGVSPYFQIRCANPRLTELFGPTTIWASKLEVEGRAPAFENILIRSVNLSFDYKNFDTQFSNLTLRSAARPLGSTFEWFRQIFTFSDIPKYFKWDWTNFHKTLDLPAVANEIGRCLLQNVFNECTLMDLLVSAECVQLNIDEECLRTDILDVYFPLEPGSSIKENDERVRRCCCDYTCCFIPPTPTFEVSPSDLRPLANYFVEFPGIDLSGNYDCDLTLYPYVSFRDRGELSLIGTGQYNWTMKSVWINLKVFGRAPMAEKMSVSNVDFSLGVERLQGREGLKFTPLHNFFILFNGTLKNDKHPTYWREVIEYRIIEDFLFHDEDNEHKISFPEAVANQLQCALDYAVGVRDCLRVDRKDNCFSDNVITGRQPTTWSTAMTSEPETEFTEDGTPTITTYFTTSTTAASTTSTTEAPDMPDNVDLLLNQTQILLDQAQFLLKIVQGQI</sequence>
<evidence type="ECO:0000313" key="3">
    <source>
        <dbReference type="EMBL" id="OXA44220.1"/>
    </source>
</evidence>
<name>A0A226DGF0_FOLCA</name>
<dbReference type="OrthoDB" id="6366728at2759"/>
<gene>
    <name evidence="3" type="ORF">Fcan01_20789</name>
</gene>
<dbReference type="Proteomes" id="UP000198287">
    <property type="component" value="Unassembled WGS sequence"/>
</dbReference>
<feature type="chain" id="PRO_5012511073" evidence="1">
    <location>
        <begin position="21"/>
        <end position="1056"/>
    </location>
</feature>
<dbReference type="AlphaFoldDB" id="A0A226DGF0"/>
<evidence type="ECO:0000256" key="1">
    <source>
        <dbReference type="SAM" id="SignalP"/>
    </source>
</evidence>
<dbReference type="Pfam" id="PF04083">
    <property type="entry name" value="Abhydro_lipase"/>
    <property type="match status" value="1"/>
</dbReference>
<accession>A0A226DGF0</accession>
<dbReference type="SUPFAM" id="SSF53474">
    <property type="entry name" value="alpha/beta-Hydrolases"/>
    <property type="match status" value="1"/>
</dbReference>
<keyword evidence="1" id="KW-0732">Signal</keyword>
<evidence type="ECO:0000313" key="4">
    <source>
        <dbReference type="Proteomes" id="UP000198287"/>
    </source>
</evidence>
<reference evidence="3 4" key="1">
    <citation type="submission" date="2015-12" db="EMBL/GenBank/DDBJ databases">
        <title>The genome of Folsomia candida.</title>
        <authorList>
            <person name="Faddeeva A."/>
            <person name="Derks M.F."/>
            <person name="Anvar Y."/>
            <person name="Smit S."/>
            <person name="Van Straalen N."/>
            <person name="Roelofs D."/>
        </authorList>
    </citation>
    <scope>NUCLEOTIDE SEQUENCE [LARGE SCALE GENOMIC DNA]</scope>
    <source>
        <strain evidence="3 4">VU population</strain>
        <tissue evidence="3">Whole body</tissue>
    </source>
</reference>
<organism evidence="3 4">
    <name type="scientific">Folsomia candida</name>
    <name type="common">Springtail</name>
    <dbReference type="NCBI Taxonomy" id="158441"/>
    <lineage>
        <taxon>Eukaryota</taxon>
        <taxon>Metazoa</taxon>
        <taxon>Ecdysozoa</taxon>
        <taxon>Arthropoda</taxon>
        <taxon>Hexapoda</taxon>
        <taxon>Collembola</taxon>
        <taxon>Entomobryomorpha</taxon>
        <taxon>Isotomoidea</taxon>
        <taxon>Isotomidae</taxon>
        <taxon>Proisotominae</taxon>
        <taxon>Folsomia</taxon>
    </lineage>
</organism>
<keyword evidence="4" id="KW-1185">Reference proteome</keyword>
<proteinExistence type="predicted"/>
<feature type="domain" description="Partial AB-hydrolase lipase" evidence="2">
    <location>
        <begin position="71"/>
        <end position="130"/>
    </location>
</feature>
<dbReference type="InterPro" id="IPR029058">
    <property type="entry name" value="AB_hydrolase_fold"/>
</dbReference>
<dbReference type="InterPro" id="IPR006693">
    <property type="entry name" value="AB_hydrolase_lipase"/>
</dbReference>
<comment type="caution">
    <text evidence="3">The sequence shown here is derived from an EMBL/GenBank/DDBJ whole genome shotgun (WGS) entry which is preliminary data.</text>
</comment>
<dbReference type="Gene3D" id="3.40.50.1820">
    <property type="entry name" value="alpha/beta hydrolase"/>
    <property type="match status" value="3"/>
</dbReference>
<evidence type="ECO:0000259" key="2">
    <source>
        <dbReference type="Pfam" id="PF04083"/>
    </source>
</evidence>
<feature type="signal peptide" evidence="1">
    <location>
        <begin position="1"/>
        <end position="20"/>
    </location>
</feature>